<dbReference type="Proteomes" id="UP000028875">
    <property type="component" value="Unassembled WGS sequence"/>
</dbReference>
<dbReference type="FunFam" id="3.30.2080.10:FF:000001">
    <property type="entry name" value="Alpha-1,2-mannosidase subfamily"/>
    <property type="match status" value="1"/>
</dbReference>
<name>A0A024QIJ8_9BACI</name>
<dbReference type="Pfam" id="PF17678">
    <property type="entry name" value="Glyco_hydro_92N"/>
    <property type="match status" value="1"/>
</dbReference>
<reference evidence="6" key="2">
    <citation type="submission" date="2014-05" db="EMBL/GenBank/DDBJ databases">
        <title>Draft genome sequence of Virgibacillus massiliensis Vm-5.</title>
        <authorList>
            <person name="Khelaifia S."/>
            <person name="Croce O."/>
            <person name="Lagier J.C."/>
            <person name="Raoult D."/>
        </authorList>
    </citation>
    <scope>NUCLEOTIDE SEQUENCE [LARGE SCALE GENOMIC DNA]</scope>
    <source>
        <strain evidence="6">Vm-5</strain>
    </source>
</reference>
<proteinExistence type="predicted"/>
<dbReference type="FunFam" id="1.20.1050.60:FF:000001">
    <property type="entry name" value="Putative alpha-1,2-mannosidase"/>
    <property type="match status" value="1"/>
</dbReference>
<feature type="coiled-coil region" evidence="1">
    <location>
        <begin position="1345"/>
        <end position="1372"/>
    </location>
</feature>
<dbReference type="Gene3D" id="1.20.1050.60">
    <property type="entry name" value="alpha-1,2-mannosidase"/>
    <property type="match status" value="1"/>
</dbReference>
<dbReference type="InterPro" id="IPR012939">
    <property type="entry name" value="Glyco_hydro_92"/>
</dbReference>
<evidence type="ECO:0000256" key="1">
    <source>
        <dbReference type="SAM" id="Coils"/>
    </source>
</evidence>
<keyword evidence="3" id="KW-0732">Signal</keyword>
<comment type="caution">
    <text evidence="5">The sequence shown here is derived from an EMBL/GenBank/DDBJ whole genome shotgun (WGS) entry which is preliminary data.</text>
</comment>
<keyword evidence="6" id="KW-1185">Reference proteome</keyword>
<dbReference type="InterPro" id="IPR054470">
    <property type="entry name" value="FIMAH_dom"/>
</dbReference>
<feature type="chain" id="PRO_5039628899" evidence="3">
    <location>
        <begin position="27"/>
        <end position="1394"/>
    </location>
</feature>
<dbReference type="Gene3D" id="2.60.120.260">
    <property type="entry name" value="Galactose-binding domain-like"/>
    <property type="match status" value="2"/>
</dbReference>
<evidence type="ECO:0000313" key="6">
    <source>
        <dbReference type="Proteomes" id="UP000028875"/>
    </source>
</evidence>
<evidence type="ECO:0000256" key="3">
    <source>
        <dbReference type="SAM" id="SignalP"/>
    </source>
</evidence>
<dbReference type="STRING" id="1462526.BN990_04369"/>
<evidence type="ECO:0000256" key="2">
    <source>
        <dbReference type="SAM" id="MobiDB-lite"/>
    </source>
</evidence>
<dbReference type="GO" id="GO:0005975">
    <property type="term" value="P:carbohydrate metabolic process"/>
    <property type="evidence" value="ECO:0007669"/>
    <property type="project" value="InterPro"/>
</dbReference>
<feature type="signal peptide" evidence="3">
    <location>
        <begin position="1"/>
        <end position="26"/>
    </location>
</feature>
<dbReference type="PANTHER" id="PTHR12143:SF43">
    <property type="entry name" value="PUTATIVE-RELATED"/>
    <property type="match status" value="1"/>
</dbReference>
<organism evidence="5 6">
    <name type="scientific">Virgibacillus massiliensis</name>
    <dbReference type="NCBI Taxonomy" id="1462526"/>
    <lineage>
        <taxon>Bacteria</taxon>
        <taxon>Bacillati</taxon>
        <taxon>Bacillota</taxon>
        <taxon>Bacilli</taxon>
        <taxon>Bacillales</taxon>
        <taxon>Bacillaceae</taxon>
        <taxon>Virgibacillus</taxon>
    </lineage>
</organism>
<dbReference type="InterPro" id="IPR041371">
    <property type="entry name" value="GH92_N"/>
</dbReference>
<dbReference type="NCBIfam" id="TIGR01180">
    <property type="entry name" value="aman2_put"/>
    <property type="match status" value="1"/>
</dbReference>
<dbReference type="Gene3D" id="1.20.1610.10">
    <property type="entry name" value="alpha-1,2-mannosidases domains"/>
    <property type="match status" value="1"/>
</dbReference>
<accession>A0A024QIJ8</accession>
<dbReference type="Pfam" id="PF00754">
    <property type="entry name" value="F5_F8_type_C"/>
    <property type="match status" value="1"/>
</dbReference>
<dbReference type="EMBL" id="CCDP010000004">
    <property type="protein sequence ID" value="CDQ41990.1"/>
    <property type="molecule type" value="Genomic_DNA"/>
</dbReference>
<dbReference type="eggNOG" id="COG3537">
    <property type="taxonomic scope" value="Bacteria"/>
</dbReference>
<dbReference type="InterPro" id="IPR000421">
    <property type="entry name" value="FA58C"/>
</dbReference>
<evidence type="ECO:0000259" key="4">
    <source>
        <dbReference type="PROSITE" id="PS50022"/>
    </source>
</evidence>
<dbReference type="GO" id="GO:0006516">
    <property type="term" value="P:glycoprotein catabolic process"/>
    <property type="evidence" value="ECO:0007669"/>
    <property type="project" value="TreeGrafter"/>
</dbReference>
<dbReference type="InterPro" id="IPR014718">
    <property type="entry name" value="GH-type_carb-bd"/>
</dbReference>
<feature type="domain" description="F5/8 type C" evidence="4">
    <location>
        <begin position="65"/>
        <end position="213"/>
    </location>
</feature>
<dbReference type="SUPFAM" id="SSF48208">
    <property type="entry name" value="Six-hairpin glycosidases"/>
    <property type="match status" value="1"/>
</dbReference>
<dbReference type="InterPro" id="IPR050883">
    <property type="entry name" value="PNGase"/>
</dbReference>
<dbReference type="GO" id="GO:0030246">
    <property type="term" value="F:carbohydrate binding"/>
    <property type="evidence" value="ECO:0007669"/>
    <property type="project" value="InterPro"/>
</dbReference>
<dbReference type="InterPro" id="IPR008928">
    <property type="entry name" value="6-hairpin_glycosidase_sf"/>
</dbReference>
<gene>
    <name evidence="5" type="ORF">BN990_04369</name>
</gene>
<feature type="region of interest" description="Disordered" evidence="2">
    <location>
        <begin position="214"/>
        <end position="237"/>
    </location>
</feature>
<dbReference type="InterPro" id="IPR008979">
    <property type="entry name" value="Galactose-bd-like_sf"/>
</dbReference>
<dbReference type="Pfam" id="PF07971">
    <property type="entry name" value="Glyco_hydro_92"/>
    <property type="match status" value="1"/>
</dbReference>
<dbReference type="Gene3D" id="2.70.98.10">
    <property type="match status" value="1"/>
</dbReference>
<dbReference type="RefSeq" id="WP_074436718.1">
    <property type="nucleotide sequence ID" value="NZ_BNER01000005.1"/>
</dbReference>
<sequence>MKFYQFKKYGRYAFFAILLTLLLTSASNMVTHGQEMDFFTSFEENDRTPTWENTVEVDREGDEKASGIDGNIDEDRIQGDITDKVQSITASANNPPNEIEEKLIDNDQNTKWLAFESDGWIEMELSEKEKLVKYAFTSANDSPERDPKQWSVFGSSNGEDWVEIDSRENQSFENRFERKIYTFENNRAYKYYRFELRENHSGDIIQLADIALSNGEDTPEEPPTDMKSYQSDGPPRSYTAKTNVGWEGLKAFTYEGTHLSKGRAYSYNKVYDVDIPVTAETKLSYFISPLFMDTKENDYSSTYASIDLAFSDGSYLSELGVKDQHGVVLHPTKQGNSNTLYPNQWNYKEAMIGEVAKGKTIKRILVAYDNPNGPTTFKGSVDNIKIGDAIDEEADNFTDYVNILRGTQSNGTFSRGNNIPAVAVPHGFNFWTPVTDAGSTSWLYSYHQDNNEENLPELEAFSVSHEPSPWMGDRQTFQVMPSSTEGEPTADRSERALAFQHKNEIAKPHYYKVSFENGIVTEMAPTNHAAMFRFTFPDNQSKLIFDNVNNNGGLSLHPESQSLSGYSDVKSGLSAGATRMFIYATFDKPIAESSKLPGNDRDNVAGYYKFDIGNSKEVNMKIATSLISVEQAKKNLQQEISQEDSLEDVKEKANQQWNDKLRRIEVEGANYDQLTTLYSNMYRLFLYPNIAYENVGSVAEPVYQYASPFSEPVGEDTPTETGAKVNYGKPYVNNGFWDTYRTAWPAYTLLTPQKTGEMIDGFVQHYKDGGWISRWSSPGYANLMVGTSSDIAFADAYTKGVKNFDVTSFYESALKNAAVVSPSQATGRKGLETSIFNGYTSTAISEGMSWSMDGYINDFGIANFARAMKKQENGTNPYYDQLDDDYLYFLNRSRQYRYLFNEQVQFFMGRAEDGKWRETKETFDPRSWGGDYTETNAWNMAFHAPHDGQGLANLYGGREGLANKLDAFFSTKETATYPGHYGGVIHEMREARDVRMGMYGHSNQPAHHIVYMYNYAGEPWKTQSKVREILSRQYIGSEIGQGYAGDEDNGEMSAWYLLSAGGIYPLTMGTGEYAIGAPFFEKMTIHLENGKDLEILAPEVSDTNKYIQNVTINGEDHNKLTISHQRILEGGTIEYEMGSEPSDWGTSDEALPNSIVDTKTDGTTIPLPPMHDLTDNNKYSGITNEQKRLFDNASTTEWHIDDQVARIRTEFTNAPLQAEMYTITSGEDKKYDPISWVLKGSNNGQDWKIIDSRENESFKWRNYTRSFKIESPNKYSHYQLEITKNNGADRTTISEIELLGYDNLNQIFEQITEQLIKFQKAEDLNKGMADQIIHQLGNVEKHVQKGKMEQAIKQTRNLIQHIEKRKKQKKIDESVCKQIEAELYSLIQLIQQKK</sequence>
<protein>
    <submittedName>
        <fullName evidence="5">Putative alpha-1,2-mannosidase</fullName>
    </submittedName>
</protein>
<dbReference type="Pfam" id="PF22888">
    <property type="entry name" value="FIMAH"/>
    <property type="match status" value="1"/>
</dbReference>
<dbReference type="SUPFAM" id="SSF49785">
    <property type="entry name" value="Galactose-binding domain-like"/>
    <property type="match status" value="1"/>
</dbReference>
<dbReference type="PROSITE" id="PS50022">
    <property type="entry name" value="FA58C_3"/>
    <property type="match status" value="1"/>
</dbReference>
<dbReference type="InterPro" id="IPR005887">
    <property type="entry name" value="GH92_a_mannosidase_put"/>
</dbReference>
<keyword evidence="1" id="KW-0175">Coiled coil</keyword>
<evidence type="ECO:0000313" key="5">
    <source>
        <dbReference type="EMBL" id="CDQ41990.1"/>
    </source>
</evidence>
<reference evidence="5 6" key="1">
    <citation type="submission" date="2014-03" db="EMBL/GenBank/DDBJ databases">
        <authorList>
            <person name="Urmite Genomes U."/>
        </authorList>
    </citation>
    <scope>NUCLEOTIDE SEQUENCE [LARGE SCALE GENOMIC DNA]</scope>
    <source>
        <strain evidence="5 6">Vm-5</strain>
    </source>
</reference>
<dbReference type="GO" id="GO:0000224">
    <property type="term" value="F:peptide-N4-(N-acetyl-beta-glucosaminyl)asparagine amidase activity"/>
    <property type="evidence" value="ECO:0007669"/>
    <property type="project" value="TreeGrafter"/>
</dbReference>
<dbReference type="GO" id="GO:0005829">
    <property type="term" value="C:cytosol"/>
    <property type="evidence" value="ECO:0007669"/>
    <property type="project" value="TreeGrafter"/>
</dbReference>
<feature type="coiled-coil region" evidence="1">
    <location>
        <begin position="626"/>
        <end position="656"/>
    </location>
</feature>
<dbReference type="Gene3D" id="3.30.2080.10">
    <property type="entry name" value="GH92 mannosidase domain"/>
    <property type="match status" value="1"/>
</dbReference>
<dbReference type="PANTHER" id="PTHR12143">
    <property type="entry name" value="PEPTIDE N-GLYCANASE PNGASE -RELATED"/>
    <property type="match status" value="1"/>
</dbReference>